<dbReference type="PROSITE" id="PS01159">
    <property type="entry name" value="WW_DOMAIN_1"/>
    <property type="match status" value="1"/>
</dbReference>
<keyword evidence="1" id="KW-0472">Membrane</keyword>
<comment type="caution">
    <text evidence="3">The sequence shown here is derived from an EMBL/GenBank/DDBJ whole genome shotgun (WGS) entry which is preliminary data.</text>
</comment>
<keyword evidence="4" id="KW-1185">Reference proteome</keyword>
<dbReference type="EMBL" id="JADGJW010001018">
    <property type="protein sequence ID" value="KAJ3208021.1"/>
    <property type="molecule type" value="Genomic_DNA"/>
</dbReference>
<dbReference type="Proteomes" id="UP001211065">
    <property type="component" value="Unassembled WGS sequence"/>
</dbReference>
<organism evidence="3 4">
    <name type="scientific">Clydaea vesicula</name>
    <dbReference type="NCBI Taxonomy" id="447962"/>
    <lineage>
        <taxon>Eukaryota</taxon>
        <taxon>Fungi</taxon>
        <taxon>Fungi incertae sedis</taxon>
        <taxon>Chytridiomycota</taxon>
        <taxon>Chytridiomycota incertae sedis</taxon>
        <taxon>Chytridiomycetes</taxon>
        <taxon>Lobulomycetales</taxon>
        <taxon>Lobulomycetaceae</taxon>
        <taxon>Clydaea</taxon>
    </lineage>
</organism>
<feature type="domain" description="WW" evidence="2">
    <location>
        <begin position="196"/>
        <end position="229"/>
    </location>
</feature>
<gene>
    <name evidence="3" type="ORF">HK099_000145</name>
</gene>
<dbReference type="InterPro" id="IPR001202">
    <property type="entry name" value="WW_dom"/>
</dbReference>
<dbReference type="Gene3D" id="2.20.70.10">
    <property type="match status" value="1"/>
</dbReference>
<protein>
    <recommendedName>
        <fullName evidence="2">WW domain-containing protein</fullName>
    </recommendedName>
</protein>
<evidence type="ECO:0000313" key="3">
    <source>
        <dbReference type="EMBL" id="KAJ3208021.1"/>
    </source>
</evidence>
<evidence type="ECO:0000259" key="2">
    <source>
        <dbReference type="PROSITE" id="PS50020"/>
    </source>
</evidence>
<evidence type="ECO:0000256" key="1">
    <source>
        <dbReference type="SAM" id="Phobius"/>
    </source>
</evidence>
<dbReference type="InterPro" id="IPR036020">
    <property type="entry name" value="WW_dom_sf"/>
</dbReference>
<feature type="transmembrane region" description="Helical" evidence="1">
    <location>
        <begin position="141"/>
        <end position="160"/>
    </location>
</feature>
<keyword evidence="1" id="KW-0812">Transmembrane</keyword>
<name>A0AAD5TYC9_9FUNG</name>
<dbReference type="SMART" id="SM00456">
    <property type="entry name" value="WW"/>
    <property type="match status" value="1"/>
</dbReference>
<reference evidence="3" key="1">
    <citation type="submission" date="2020-05" db="EMBL/GenBank/DDBJ databases">
        <title>Phylogenomic resolution of chytrid fungi.</title>
        <authorList>
            <person name="Stajich J.E."/>
            <person name="Amses K."/>
            <person name="Simmons R."/>
            <person name="Seto K."/>
            <person name="Myers J."/>
            <person name="Bonds A."/>
            <person name="Quandt C.A."/>
            <person name="Barry K."/>
            <person name="Liu P."/>
            <person name="Grigoriev I."/>
            <person name="Longcore J.E."/>
            <person name="James T.Y."/>
        </authorList>
    </citation>
    <scope>NUCLEOTIDE SEQUENCE</scope>
    <source>
        <strain evidence="3">JEL0476</strain>
    </source>
</reference>
<dbReference type="AlphaFoldDB" id="A0AAD5TYC9"/>
<dbReference type="PROSITE" id="PS50020">
    <property type="entry name" value="WW_DOMAIN_2"/>
    <property type="match status" value="1"/>
</dbReference>
<dbReference type="Pfam" id="PF00397">
    <property type="entry name" value="WW"/>
    <property type="match status" value="1"/>
</dbReference>
<proteinExistence type="predicted"/>
<dbReference type="CDD" id="cd00201">
    <property type="entry name" value="WW"/>
    <property type="match status" value="1"/>
</dbReference>
<keyword evidence="1" id="KW-1133">Transmembrane helix</keyword>
<feature type="non-terminal residue" evidence="3">
    <location>
        <position position="229"/>
    </location>
</feature>
<evidence type="ECO:0000313" key="4">
    <source>
        <dbReference type="Proteomes" id="UP001211065"/>
    </source>
</evidence>
<accession>A0AAD5TYC9</accession>
<sequence>IPIPEDDYLVAYDVQSLTNNYNWIIIDQTLSQFLAYKNTNFTNKFNSTPEIQAADENCFCKPFTVGACIANLCRWPKSNFYMYYTFVNLEPNVEASINLFGMGLGGTVNPPIIWSGGNILEAGLGKNTPSNSPMAWINIPYVWIGFIALFIIIVSVLLYIKNKKNKNSKRSNDQSLPAQINNNGNFGNNDNVQTFSSLPPNWLQQQDPQTGNWFYVNTTTGQSQWNPPI</sequence>
<dbReference type="SUPFAM" id="SSF51045">
    <property type="entry name" value="WW domain"/>
    <property type="match status" value="1"/>
</dbReference>